<evidence type="ECO:0000256" key="1">
    <source>
        <dbReference type="SAM" id="Phobius"/>
    </source>
</evidence>
<feature type="transmembrane region" description="Helical" evidence="1">
    <location>
        <begin position="36"/>
        <end position="55"/>
    </location>
</feature>
<accession>A0A3E0M0H0</accession>
<evidence type="ECO:0000313" key="3">
    <source>
        <dbReference type="Proteomes" id="UP000256301"/>
    </source>
</evidence>
<dbReference type="Proteomes" id="UP000256301">
    <property type="component" value="Unassembled WGS sequence"/>
</dbReference>
<evidence type="ECO:0000313" key="2">
    <source>
        <dbReference type="EMBL" id="REJ52957.1"/>
    </source>
</evidence>
<feature type="transmembrane region" description="Helical" evidence="1">
    <location>
        <begin position="12"/>
        <end position="29"/>
    </location>
</feature>
<sequence length="82" mass="8983">MSLSNCVRPPAIIGLITGLGFFGVFWWGLGARDAPLRVLGGLGFLGFFGGGWAHAVRPYGFWGGWVFWGFQEKYVGVNCDRL</sequence>
<reference evidence="2 3" key="1">
    <citation type="submission" date="2017-08" db="EMBL/GenBank/DDBJ databases">
        <title>Functional genomic and metabolic studies of the symbiotic interactions of six Microcystis-dominated communities.</title>
        <authorList>
            <person name="Li Q."/>
            <person name="Lin F."/>
        </authorList>
    </citation>
    <scope>NUCLEOTIDE SEQUENCE [LARGE SCALE GENOMIC DNA]</scope>
    <source>
        <strain evidence="2">DA14</strain>
    </source>
</reference>
<name>A0A3E0M0H0_MICAE</name>
<organism evidence="2 3">
    <name type="scientific">Microcystis aeruginosa DA14</name>
    <dbReference type="NCBI Taxonomy" id="1987506"/>
    <lineage>
        <taxon>Bacteria</taxon>
        <taxon>Bacillati</taxon>
        <taxon>Cyanobacteriota</taxon>
        <taxon>Cyanophyceae</taxon>
        <taxon>Oscillatoriophycideae</taxon>
        <taxon>Chroococcales</taxon>
        <taxon>Microcystaceae</taxon>
        <taxon>Microcystis</taxon>
    </lineage>
</organism>
<keyword evidence="1" id="KW-0472">Membrane</keyword>
<keyword evidence="1" id="KW-1133">Transmembrane helix</keyword>
<proteinExistence type="predicted"/>
<dbReference type="AlphaFoldDB" id="A0A3E0M0H0"/>
<keyword evidence="1" id="KW-0812">Transmembrane</keyword>
<comment type="caution">
    <text evidence="2">The sequence shown here is derived from an EMBL/GenBank/DDBJ whole genome shotgun (WGS) entry which is preliminary data.</text>
</comment>
<protein>
    <submittedName>
        <fullName evidence="2">Uncharacterized protein</fullName>
    </submittedName>
</protein>
<gene>
    <name evidence="2" type="ORF">DWQ56_22175</name>
</gene>
<dbReference type="EMBL" id="QQWE01000009">
    <property type="protein sequence ID" value="REJ52957.1"/>
    <property type="molecule type" value="Genomic_DNA"/>
</dbReference>